<sequence length="490" mass="53569">MVQESPLSIHDYTVAWVSALAVEHAAAMAMLDEEHSLPGDFISQARDENIYTFGRMGSQNVVLTSLASGVYGTNSAAWTAARLAVGFPSLRASLMVGIGGGVPSDQRDIRLGDVVVSLPTGQHPGVVQYDLGKSTRERFHRVGQLNSPPSVLLAAVAQLRALIELGRDPTPKHLSVFDRLPDNPFSREEAGPDNLYAVDGSLVERSPRKSRAPIYHYGTIASGNMVIKDSVMRDKLSRELDGALCFEMEAAGLMNGFPALVIRGVCDYADSHKHKEWQPYAAATAAAYAKAIISVLHPARVARTKTASESLKEPWEVASGQATSSEQMEEPQARELDGGPRRGEKKKSVRGVIEETESDSPEKTETVDKTAEPEETIAEPTEDHSRILQLLRQPPQTTARFSLFNRTIQFYGKVYLGNGTVMEHVINNQGGIIRNSGGSLNLVGNVRGPVHIGSNVNRKVSGYATRAHRSMQGIRWPFPTAQSFFKRFRR</sequence>
<evidence type="ECO:0000256" key="1">
    <source>
        <dbReference type="SAM" id="MobiDB-lite"/>
    </source>
</evidence>
<keyword evidence="4" id="KW-1185">Reference proteome</keyword>
<gene>
    <name evidence="3" type="ORF">QQS21_002022</name>
</gene>
<name>A0AAJ0CVU2_9HYPO</name>
<dbReference type="PANTHER" id="PTHR46082">
    <property type="entry name" value="ATP/GTP-BINDING PROTEIN-RELATED"/>
    <property type="match status" value="1"/>
</dbReference>
<dbReference type="InterPro" id="IPR000845">
    <property type="entry name" value="Nucleoside_phosphorylase_d"/>
</dbReference>
<protein>
    <recommendedName>
        <fullName evidence="2">Nucleoside phosphorylase domain-containing protein</fullName>
    </recommendedName>
</protein>
<evidence type="ECO:0000259" key="2">
    <source>
        <dbReference type="Pfam" id="PF01048"/>
    </source>
</evidence>
<dbReference type="InterPro" id="IPR035994">
    <property type="entry name" value="Nucleoside_phosphorylase_sf"/>
</dbReference>
<dbReference type="Pfam" id="PF01048">
    <property type="entry name" value="PNP_UDP_1"/>
    <property type="match status" value="1"/>
</dbReference>
<evidence type="ECO:0000313" key="3">
    <source>
        <dbReference type="EMBL" id="KAK2611916.1"/>
    </source>
</evidence>
<dbReference type="SUPFAM" id="SSF53167">
    <property type="entry name" value="Purine and uridine phosphorylases"/>
    <property type="match status" value="1"/>
</dbReference>
<feature type="region of interest" description="Disordered" evidence="1">
    <location>
        <begin position="306"/>
        <end position="383"/>
    </location>
</feature>
<dbReference type="Proteomes" id="UP001251528">
    <property type="component" value="Unassembled WGS sequence"/>
</dbReference>
<feature type="compositionally biased region" description="Basic and acidic residues" evidence="1">
    <location>
        <begin position="360"/>
        <end position="372"/>
    </location>
</feature>
<proteinExistence type="predicted"/>
<evidence type="ECO:0000313" key="4">
    <source>
        <dbReference type="Proteomes" id="UP001251528"/>
    </source>
</evidence>
<feature type="domain" description="Nucleoside phosphorylase" evidence="2">
    <location>
        <begin position="50"/>
        <end position="293"/>
    </location>
</feature>
<dbReference type="PANTHER" id="PTHR46082:SF11">
    <property type="entry name" value="AAA+ ATPASE DOMAIN-CONTAINING PROTEIN-RELATED"/>
    <property type="match status" value="1"/>
</dbReference>
<comment type="caution">
    <text evidence="3">The sequence shown here is derived from an EMBL/GenBank/DDBJ whole genome shotgun (WGS) entry which is preliminary data.</text>
</comment>
<dbReference type="GO" id="GO:0009116">
    <property type="term" value="P:nucleoside metabolic process"/>
    <property type="evidence" value="ECO:0007669"/>
    <property type="project" value="InterPro"/>
</dbReference>
<dbReference type="Gene3D" id="3.40.50.1580">
    <property type="entry name" value="Nucleoside phosphorylase domain"/>
    <property type="match status" value="1"/>
</dbReference>
<dbReference type="InterPro" id="IPR053137">
    <property type="entry name" value="NLR-like"/>
</dbReference>
<reference evidence="3" key="1">
    <citation type="submission" date="2023-06" db="EMBL/GenBank/DDBJ databases">
        <title>Conoideocrella luteorostrata (Hypocreales: Clavicipitaceae), a potential biocontrol fungus for elongate hemlock scale in United States Christmas tree production areas.</title>
        <authorList>
            <person name="Barrett H."/>
            <person name="Lovett B."/>
            <person name="Macias A.M."/>
            <person name="Stajich J.E."/>
            <person name="Kasson M.T."/>
        </authorList>
    </citation>
    <scope>NUCLEOTIDE SEQUENCE</scope>
    <source>
        <strain evidence="3">ARSEF 14590</strain>
    </source>
</reference>
<dbReference type="GO" id="GO:0003824">
    <property type="term" value="F:catalytic activity"/>
    <property type="evidence" value="ECO:0007669"/>
    <property type="project" value="InterPro"/>
</dbReference>
<accession>A0AAJ0CVU2</accession>
<organism evidence="3 4">
    <name type="scientific">Conoideocrella luteorostrata</name>
    <dbReference type="NCBI Taxonomy" id="1105319"/>
    <lineage>
        <taxon>Eukaryota</taxon>
        <taxon>Fungi</taxon>
        <taxon>Dikarya</taxon>
        <taxon>Ascomycota</taxon>
        <taxon>Pezizomycotina</taxon>
        <taxon>Sordariomycetes</taxon>
        <taxon>Hypocreomycetidae</taxon>
        <taxon>Hypocreales</taxon>
        <taxon>Clavicipitaceae</taxon>
        <taxon>Conoideocrella</taxon>
    </lineage>
</organism>
<dbReference type="EMBL" id="JASWJB010000023">
    <property type="protein sequence ID" value="KAK2611916.1"/>
    <property type="molecule type" value="Genomic_DNA"/>
</dbReference>
<feature type="compositionally biased region" description="Basic and acidic residues" evidence="1">
    <location>
        <begin position="331"/>
        <end position="342"/>
    </location>
</feature>
<dbReference type="AlphaFoldDB" id="A0AAJ0CVU2"/>